<dbReference type="EMBL" id="AZBU02000010">
    <property type="protein sequence ID" value="TKR62917.1"/>
    <property type="molecule type" value="Genomic_DNA"/>
</dbReference>
<reference evidence="2 3" key="1">
    <citation type="journal article" date="2015" name="Genome Biol.">
        <title>Comparative genomics of Steinernema reveals deeply conserved gene regulatory networks.</title>
        <authorList>
            <person name="Dillman A.R."/>
            <person name="Macchietto M."/>
            <person name="Porter C.F."/>
            <person name="Rogers A."/>
            <person name="Williams B."/>
            <person name="Antoshechkin I."/>
            <person name="Lee M.M."/>
            <person name="Goodwin Z."/>
            <person name="Lu X."/>
            <person name="Lewis E.E."/>
            <person name="Goodrich-Blair H."/>
            <person name="Stock S.P."/>
            <person name="Adams B.J."/>
            <person name="Sternberg P.W."/>
            <person name="Mortazavi A."/>
        </authorList>
    </citation>
    <scope>NUCLEOTIDE SEQUENCE [LARGE SCALE GENOMIC DNA]</scope>
    <source>
        <strain evidence="2 3">ALL</strain>
    </source>
</reference>
<evidence type="ECO:0008006" key="4">
    <source>
        <dbReference type="Google" id="ProtNLM"/>
    </source>
</evidence>
<dbReference type="AlphaFoldDB" id="A0A4U5M2J0"/>
<accession>A0A4U5M2J0</accession>
<keyword evidence="1" id="KW-0472">Membrane</keyword>
<dbReference type="PANTHER" id="PTHR23360:SF5">
    <property type="entry name" value="G-PROTEIN COUPLED RECEPTORS FAMILY 1 PROFILE DOMAIN-CONTAINING PROTEIN"/>
    <property type="match status" value="1"/>
</dbReference>
<evidence type="ECO:0000313" key="2">
    <source>
        <dbReference type="EMBL" id="TKR62917.1"/>
    </source>
</evidence>
<organism evidence="2 3">
    <name type="scientific">Steinernema carpocapsae</name>
    <name type="common">Entomopathogenic nematode</name>
    <dbReference type="NCBI Taxonomy" id="34508"/>
    <lineage>
        <taxon>Eukaryota</taxon>
        <taxon>Metazoa</taxon>
        <taxon>Ecdysozoa</taxon>
        <taxon>Nematoda</taxon>
        <taxon>Chromadorea</taxon>
        <taxon>Rhabditida</taxon>
        <taxon>Tylenchina</taxon>
        <taxon>Panagrolaimomorpha</taxon>
        <taxon>Strongyloidoidea</taxon>
        <taxon>Steinernematidae</taxon>
        <taxon>Steinernema</taxon>
    </lineage>
</organism>
<protein>
    <recommendedName>
        <fullName evidence="4">G-protein coupled receptors family 1 profile domain-containing protein</fullName>
    </recommendedName>
</protein>
<evidence type="ECO:0000256" key="1">
    <source>
        <dbReference type="SAM" id="Phobius"/>
    </source>
</evidence>
<feature type="transmembrane region" description="Helical" evidence="1">
    <location>
        <begin position="80"/>
        <end position="106"/>
    </location>
</feature>
<keyword evidence="1" id="KW-1133">Transmembrane helix</keyword>
<dbReference type="InterPro" id="IPR019424">
    <property type="entry name" value="7TM_GPCR_Srsx"/>
</dbReference>
<dbReference type="Pfam" id="PF10320">
    <property type="entry name" value="7TM_GPCR_Srsx"/>
    <property type="match status" value="1"/>
</dbReference>
<dbReference type="InterPro" id="IPR047130">
    <property type="entry name" value="7TM_GPCR_Srsx_nematod"/>
</dbReference>
<dbReference type="PANTHER" id="PTHR23360">
    <property type="entry name" value="G-PROTEIN COUPLED RECEPTORS FAMILY 1 PROFILE DOMAIN-CONTAINING PROTEIN-RELATED"/>
    <property type="match status" value="1"/>
</dbReference>
<proteinExistence type="predicted"/>
<feature type="transmembrane region" description="Helical" evidence="1">
    <location>
        <begin position="5"/>
        <end position="20"/>
    </location>
</feature>
<reference evidence="2 3" key="2">
    <citation type="journal article" date="2019" name="G3 (Bethesda)">
        <title>Hybrid Assembly of the Genome of the Entomopathogenic Nematode Steinernema carpocapsae Identifies the X-Chromosome.</title>
        <authorList>
            <person name="Serra L."/>
            <person name="Macchietto M."/>
            <person name="Macias-Munoz A."/>
            <person name="McGill C.J."/>
            <person name="Rodriguez I.M."/>
            <person name="Rodriguez B."/>
            <person name="Murad R."/>
            <person name="Mortazavi A."/>
        </authorList>
    </citation>
    <scope>NUCLEOTIDE SEQUENCE [LARGE SCALE GENOMIC DNA]</scope>
    <source>
        <strain evidence="2 3">ALL</strain>
    </source>
</reference>
<gene>
    <name evidence="2" type="ORF">L596_026818</name>
</gene>
<dbReference type="Proteomes" id="UP000298663">
    <property type="component" value="Unassembled WGS sequence"/>
</dbReference>
<name>A0A4U5M2J0_STECR</name>
<comment type="caution">
    <text evidence="2">The sequence shown here is derived from an EMBL/GenBank/DDBJ whole genome shotgun (WGS) entry which is preliminary data.</text>
</comment>
<keyword evidence="3" id="KW-1185">Reference proteome</keyword>
<keyword evidence="1" id="KW-0812">Transmembrane</keyword>
<evidence type="ECO:0000313" key="3">
    <source>
        <dbReference type="Proteomes" id="UP000298663"/>
    </source>
</evidence>
<sequence>MISSVFLYLILIFTISYNTLNDDEVLCFVPDGFTGRGKDFWTLTQVVINISVIVVYAKLKNALKQQGILNSHVTRKIFKSLFMLVAFYICGWVVTITLLVATRVFVQE</sequence>
<feature type="transmembrane region" description="Helical" evidence="1">
    <location>
        <begin position="40"/>
        <end position="59"/>
    </location>
</feature>
<dbReference type="OrthoDB" id="5820127at2759"/>